<protein>
    <recommendedName>
        <fullName evidence="4">CXXC-20-CXXC protein</fullName>
    </recommendedName>
</protein>
<name>A0ABV9MG66_9BACL</name>
<accession>A0ABV9MG66</accession>
<comment type="caution">
    <text evidence="2">The sequence shown here is derived from an EMBL/GenBank/DDBJ whole genome shotgun (WGS) entry which is preliminary data.</text>
</comment>
<evidence type="ECO:0000256" key="1">
    <source>
        <dbReference type="SAM" id="Phobius"/>
    </source>
</evidence>
<evidence type="ECO:0000313" key="3">
    <source>
        <dbReference type="Proteomes" id="UP001595932"/>
    </source>
</evidence>
<proteinExistence type="predicted"/>
<dbReference type="EMBL" id="JBHSGL010000005">
    <property type="protein sequence ID" value="MFC4713568.1"/>
    <property type="molecule type" value="Genomic_DNA"/>
</dbReference>
<gene>
    <name evidence="2" type="ORF">ACFO5U_11870</name>
</gene>
<sequence>MANCTSCGRDWKATDIWKLGVAKDGKNCPHCRTEQYPSFKDESFFVGLGYVSCLAAILLIVRVLYYVRLNARKEDAMGMK</sequence>
<evidence type="ECO:0000313" key="2">
    <source>
        <dbReference type="EMBL" id="MFC4713568.1"/>
    </source>
</evidence>
<organism evidence="2 3">
    <name type="scientific">Planococcus dechangensis</name>
    <dbReference type="NCBI Taxonomy" id="1176255"/>
    <lineage>
        <taxon>Bacteria</taxon>
        <taxon>Bacillati</taxon>
        <taxon>Bacillota</taxon>
        <taxon>Bacilli</taxon>
        <taxon>Bacillales</taxon>
        <taxon>Caryophanaceae</taxon>
        <taxon>Planococcus</taxon>
    </lineage>
</organism>
<dbReference type="Proteomes" id="UP001595932">
    <property type="component" value="Unassembled WGS sequence"/>
</dbReference>
<keyword evidence="1" id="KW-1133">Transmembrane helix</keyword>
<keyword evidence="3" id="KW-1185">Reference proteome</keyword>
<keyword evidence="1" id="KW-0812">Transmembrane</keyword>
<dbReference type="RefSeq" id="WP_377279274.1">
    <property type="nucleotide sequence ID" value="NZ_JBHSGL010000005.1"/>
</dbReference>
<evidence type="ECO:0008006" key="4">
    <source>
        <dbReference type="Google" id="ProtNLM"/>
    </source>
</evidence>
<keyword evidence="1" id="KW-0472">Membrane</keyword>
<reference evidence="3" key="1">
    <citation type="journal article" date="2019" name="Int. J. Syst. Evol. Microbiol.">
        <title>The Global Catalogue of Microorganisms (GCM) 10K type strain sequencing project: providing services to taxonomists for standard genome sequencing and annotation.</title>
        <authorList>
            <consortium name="The Broad Institute Genomics Platform"/>
            <consortium name="The Broad Institute Genome Sequencing Center for Infectious Disease"/>
            <person name="Wu L."/>
            <person name="Ma J."/>
        </authorList>
    </citation>
    <scope>NUCLEOTIDE SEQUENCE [LARGE SCALE GENOMIC DNA]</scope>
    <source>
        <strain evidence="3">CGMCC 1.12151</strain>
    </source>
</reference>
<feature type="transmembrane region" description="Helical" evidence="1">
    <location>
        <begin position="44"/>
        <end position="67"/>
    </location>
</feature>